<feature type="compositionally biased region" description="Basic and acidic residues" evidence="1">
    <location>
        <begin position="234"/>
        <end position="243"/>
    </location>
</feature>
<feature type="compositionally biased region" description="Basic and acidic residues" evidence="1">
    <location>
        <begin position="1"/>
        <end position="12"/>
    </location>
</feature>
<dbReference type="EnsemblMetazoa" id="CLYHEMT024162.1">
    <property type="protein sequence ID" value="CLYHEMP024162.1"/>
    <property type="gene ID" value="CLYHEMG024162"/>
</dbReference>
<protein>
    <submittedName>
        <fullName evidence="2">Uncharacterized protein</fullName>
    </submittedName>
</protein>
<keyword evidence="3" id="KW-1185">Reference proteome</keyword>
<feature type="region of interest" description="Disordered" evidence="1">
    <location>
        <begin position="234"/>
        <end position="255"/>
    </location>
</feature>
<evidence type="ECO:0000313" key="2">
    <source>
        <dbReference type="EnsemblMetazoa" id="CLYHEMP024162.1"/>
    </source>
</evidence>
<proteinExistence type="predicted"/>
<accession>A0A7M5XJ63</accession>
<reference evidence="2" key="1">
    <citation type="submission" date="2021-01" db="UniProtKB">
        <authorList>
            <consortium name="EnsemblMetazoa"/>
        </authorList>
    </citation>
    <scope>IDENTIFICATION</scope>
</reference>
<evidence type="ECO:0000313" key="3">
    <source>
        <dbReference type="Proteomes" id="UP000594262"/>
    </source>
</evidence>
<dbReference type="Proteomes" id="UP000594262">
    <property type="component" value="Unplaced"/>
</dbReference>
<dbReference type="AlphaFoldDB" id="A0A7M5XJ63"/>
<sequence length="255" mass="29785">QKDIDKLVKKQVDEEDKEEKNQEEDNENELEYEQQETTSIKKGPCTLELDKLLQKLHICRQAYHGKSFIGNHVHKMLKEKNIVKLCNTTPIIVCNNGFAGTEVHDDSLKLNKSFKTLFGLYSKCHHAINRADRISPNELNSLQNDIDELLAFFRRNFQSETITPKLHLLEDHAVNFMEKWGSSFGIYGEQGADSIHKTFNEMKTKYHSMKNDVQRVHAMMRWFIQSRLHSGHQRKPEFLKNKNDSGNLMHVPELH</sequence>
<evidence type="ECO:0000256" key="1">
    <source>
        <dbReference type="SAM" id="MobiDB-lite"/>
    </source>
</evidence>
<dbReference type="PANTHER" id="PTHR31424">
    <property type="entry name" value="PROTEIN CBG23806"/>
    <property type="match status" value="1"/>
</dbReference>
<name>A0A7M5XJ63_9CNID</name>
<dbReference type="OrthoDB" id="10050996at2759"/>
<feature type="compositionally biased region" description="Acidic residues" evidence="1">
    <location>
        <begin position="13"/>
        <end position="34"/>
    </location>
</feature>
<organism evidence="2 3">
    <name type="scientific">Clytia hemisphaerica</name>
    <dbReference type="NCBI Taxonomy" id="252671"/>
    <lineage>
        <taxon>Eukaryota</taxon>
        <taxon>Metazoa</taxon>
        <taxon>Cnidaria</taxon>
        <taxon>Hydrozoa</taxon>
        <taxon>Hydroidolina</taxon>
        <taxon>Leptothecata</taxon>
        <taxon>Obeliida</taxon>
        <taxon>Clytiidae</taxon>
        <taxon>Clytia</taxon>
    </lineage>
</organism>
<feature type="region of interest" description="Disordered" evidence="1">
    <location>
        <begin position="1"/>
        <end position="37"/>
    </location>
</feature>